<dbReference type="InterPro" id="IPR001567">
    <property type="entry name" value="Pept_M3A_M3B_dom"/>
</dbReference>
<gene>
    <name evidence="12" type="ORF">C0187_02040</name>
</gene>
<evidence type="ECO:0000256" key="4">
    <source>
        <dbReference type="ARBA" id="ARBA00022801"/>
    </source>
</evidence>
<dbReference type="Proteomes" id="UP000242881">
    <property type="component" value="Unassembled WGS sequence"/>
</dbReference>
<keyword evidence="3 9" id="KW-0479">Metal-binding</keyword>
<evidence type="ECO:0000259" key="10">
    <source>
        <dbReference type="Pfam" id="PF01432"/>
    </source>
</evidence>
<keyword evidence="6 9" id="KW-0482">Metalloprotease</keyword>
<evidence type="ECO:0000259" key="11">
    <source>
        <dbReference type="Pfam" id="PF19310"/>
    </source>
</evidence>
<dbReference type="EMBL" id="PNIN01000025">
    <property type="protein sequence ID" value="PMP72233.1"/>
    <property type="molecule type" value="Genomic_DNA"/>
</dbReference>
<comment type="similarity">
    <text evidence="1 9">Belongs to the peptidase M3 family.</text>
</comment>
<dbReference type="GO" id="GO:0005829">
    <property type="term" value="C:cytosol"/>
    <property type="evidence" value="ECO:0007669"/>
    <property type="project" value="UniProtKB-ARBA"/>
</dbReference>
<dbReference type="PANTHER" id="PTHR11804:SF84">
    <property type="entry name" value="SACCHAROLYSIN"/>
    <property type="match status" value="1"/>
</dbReference>
<keyword evidence="2 9" id="KW-0645">Protease</keyword>
<dbReference type="Gene3D" id="1.10.1370.40">
    <property type="match status" value="1"/>
</dbReference>
<accession>A0A2J6WPA7</accession>
<dbReference type="FunFam" id="3.40.390.10:FF:000009">
    <property type="entry name" value="Oligopeptidase A"/>
    <property type="match status" value="1"/>
</dbReference>
<evidence type="ECO:0000256" key="7">
    <source>
        <dbReference type="ARBA" id="ARBA00024603"/>
    </source>
</evidence>
<dbReference type="GO" id="GO:0006518">
    <property type="term" value="P:peptide metabolic process"/>
    <property type="evidence" value="ECO:0007669"/>
    <property type="project" value="TreeGrafter"/>
</dbReference>
<keyword evidence="5 9" id="KW-0862">Zinc</keyword>
<dbReference type="GO" id="GO:0004222">
    <property type="term" value="F:metalloendopeptidase activity"/>
    <property type="evidence" value="ECO:0007669"/>
    <property type="project" value="UniProtKB-EC"/>
</dbReference>
<feature type="domain" description="Peptidase M3A/M3B catalytic" evidence="10">
    <location>
        <begin position="197"/>
        <end position="609"/>
    </location>
</feature>
<evidence type="ECO:0000256" key="5">
    <source>
        <dbReference type="ARBA" id="ARBA00022833"/>
    </source>
</evidence>
<keyword evidence="4 9" id="KW-0378">Hydrolase</keyword>
<dbReference type="Pfam" id="PF19310">
    <property type="entry name" value="TOP_N"/>
    <property type="match status" value="1"/>
</dbReference>
<sequence length="635" mass="73827">MGVWTSEGRKDRFEKLLSDSRLKIDNLLLNADGYEGFMLPYQSVIAKIHEEFTPISHLNAVNNSTETQDLFNHCLELYTDFFTEINQSKAIYSKIKDIQYNNRDESKDRLYYITLKEFELEGVHLSQDERSRIKEINLQLSKLSTDFFQNILNDTKKFELIVDDRSILGDMPEEDVNTYCKDGKYYFNLTAPSYSTFMKYCTDESLREKMFKAYFERAPQNSALIEEILKLRKVKANLLGFKSFADLSLQTKTAKDPENVLNFLKNLGEKTKPYLKQDLEKLKEESEMLGLGDLKAYNIPFLMEQIRRRELGLKEDEIRRFFEQKRTVEGLINFVSEFFGLEFISITEETWHPKVIVYDVRKDGRYVGKLYFDLEARIGKRDGAWMNEWLTRYRNDKGEIVYPVVFIVANFPPSNGDTPSLLKHSDVETLFHEMGHALHHLLSNSDDYFISGINGVEWDVVEFPSQFLENFAFDEKVLTNIGIDFYTGKRIGSDIVSKIKKERSFFAGYQMGRQLEFGIFDMLIHQDAYSAEEVDAILKETRRMLGTLEQPDYAKFQNQFSHIFSGGYAAGYYSYKWAEVLSADLFVKHNKKIVDGKKIASYLFASGGAINIYEEYLNQLGTPPDLSSIFQLYGL</sequence>
<evidence type="ECO:0000313" key="12">
    <source>
        <dbReference type="EMBL" id="PMP72233.1"/>
    </source>
</evidence>
<evidence type="ECO:0000256" key="1">
    <source>
        <dbReference type="ARBA" id="ARBA00006040"/>
    </source>
</evidence>
<dbReference type="AlphaFoldDB" id="A0A2J6WPA7"/>
<dbReference type="Gene3D" id="3.40.390.10">
    <property type="entry name" value="Collagenase (Catalytic Domain)"/>
    <property type="match status" value="1"/>
</dbReference>
<comment type="catalytic activity">
    <reaction evidence="7">
        <text>Hydrolysis of oligopeptides, with broad specificity. Gly or Ala commonly occur as P1 or P1' residues, but more distant residues are also important, as is shown by the fact that Z-Gly-Pro-Gly-|-Gly-Pro-Ala is cleaved, but not Z-(Gly)(5).</text>
        <dbReference type="EC" id="3.4.24.70"/>
    </reaction>
</comment>
<evidence type="ECO:0000256" key="6">
    <source>
        <dbReference type="ARBA" id="ARBA00023049"/>
    </source>
</evidence>
<dbReference type="InterPro" id="IPR034005">
    <property type="entry name" value="M3A_DCP"/>
</dbReference>
<evidence type="ECO:0000256" key="9">
    <source>
        <dbReference type="RuleBase" id="RU003435"/>
    </source>
</evidence>
<protein>
    <recommendedName>
        <fullName evidence="8">oligopeptidase A</fullName>
        <ecNumber evidence="8">3.4.24.70</ecNumber>
    </recommendedName>
</protein>
<dbReference type="Pfam" id="PF01432">
    <property type="entry name" value="Peptidase_M3"/>
    <property type="match status" value="1"/>
</dbReference>
<dbReference type="SUPFAM" id="SSF55486">
    <property type="entry name" value="Metalloproteases ('zincins'), catalytic domain"/>
    <property type="match status" value="1"/>
</dbReference>
<evidence type="ECO:0000256" key="8">
    <source>
        <dbReference type="ARBA" id="ARBA00026100"/>
    </source>
</evidence>
<dbReference type="InterPro" id="IPR024077">
    <property type="entry name" value="Neurolysin/TOP_dom2"/>
</dbReference>
<dbReference type="InterPro" id="IPR045666">
    <property type="entry name" value="OpdA_N"/>
</dbReference>
<reference evidence="12 13" key="1">
    <citation type="submission" date="2018-01" db="EMBL/GenBank/DDBJ databases">
        <title>Metagenomic assembled genomes from two thermal pools in the Uzon Caldera, Kamchatka, Russia.</title>
        <authorList>
            <person name="Wilkins L."/>
            <person name="Ettinger C."/>
        </authorList>
    </citation>
    <scope>NUCLEOTIDE SEQUENCE [LARGE SCALE GENOMIC DNA]</scope>
    <source>
        <strain evidence="12">ZAV-05</strain>
    </source>
</reference>
<evidence type="ECO:0000256" key="2">
    <source>
        <dbReference type="ARBA" id="ARBA00022670"/>
    </source>
</evidence>
<comment type="caution">
    <text evidence="12">The sequence shown here is derived from an EMBL/GenBank/DDBJ whole genome shotgun (WGS) entry which is preliminary data.</text>
</comment>
<dbReference type="EC" id="3.4.24.70" evidence="8"/>
<feature type="domain" description="Oligopeptidase A N-terminal" evidence="11">
    <location>
        <begin position="33"/>
        <end position="130"/>
    </location>
</feature>
<evidence type="ECO:0000256" key="3">
    <source>
        <dbReference type="ARBA" id="ARBA00022723"/>
    </source>
</evidence>
<dbReference type="InterPro" id="IPR024079">
    <property type="entry name" value="MetalloPept_cat_dom_sf"/>
</dbReference>
<organism evidence="12 13">
    <name type="scientific">Calditerrivibrio nitroreducens</name>
    <dbReference type="NCBI Taxonomy" id="477976"/>
    <lineage>
        <taxon>Bacteria</taxon>
        <taxon>Pseudomonadati</taxon>
        <taxon>Deferribacterota</taxon>
        <taxon>Deferribacteres</taxon>
        <taxon>Deferribacterales</taxon>
        <taxon>Calditerrivibrionaceae</taxon>
    </lineage>
</organism>
<comment type="cofactor">
    <cofactor evidence="9">
        <name>Zn(2+)</name>
        <dbReference type="ChEBI" id="CHEBI:29105"/>
    </cofactor>
    <text evidence="9">Binds 1 zinc ion.</text>
</comment>
<dbReference type="PANTHER" id="PTHR11804">
    <property type="entry name" value="PROTEASE M3 THIMET OLIGOPEPTIDASE-RELATED"/>
    <property type="match status" value="1"/>
</dbReference>
<dbReference type="InterPro" id="IPR045090">
    <property type="entry name" value="Pept_M3A_M3B"/>
</dbReference>
<dbReference type="GO" id="GO:0006508">
    <property type="term" value="P:proteolysis"/>
    <property type="evidence" value="ECO:0007669"/>
    <property type="project" value="UniProtKB-KW"/>
</dbReference>
<name>A0A2J6WPA7_9BACT</name>
<dbReference type="GO" id="GO:0046872">
    <property type="term" value="F:metal ion binding"/>
    <property type="evidence" value="ECO:0007669"/>
    <property type="project" value="UniProtKB-UniRule"/>
</dbReference>
<dbReference type="CDD" id="cd06456">
    <property type="entry name" value="M3A_DCP"/>
    <property type="match status" value="1"/>
</dbReference>
<evidence type="ECO:0000313" key="13">
    <source>
        <dbReference type="Proteomes" id="UP000242881"/>
    </source>
</evidence>
<proteinExistence type="inferred from homology"/>
<dbReference type="Gene3D" id="1.10.1370.10">
    <property type="entry name" value="Neurolysin, domain 3"/>
    <property type="match status" value="1"/>
</dbReference>